<organism evidence="5">
    <name type="scientific">Agrobacterium albertimagni</name>
    <dbReference type="NCBI Taxonomy" id="147266"/>
    <lineage>
        <taxon>Bacteria</taxon>
        <taxon>Pseudomonadati</taxon>
        <taxon>Pseudomonadota</taxon>
        <taxon>Alphaproteobacteria</taxon>
        <taxon>Hyphomicrobiales</taxon>
        <taxon>Rhizobiaceae</taxon>
        <taxon>Rhizobium/Agrobacterium group</taxon>
        <taxon>Agrobacterium</taxon>
    </lineage>
</organism>
<dbReference type="Pfam" id="PF03328">
    <property type="entry name" value="HpcH_HpaI"/>
    <property type="match status" value="1"/>
</dbReference>
<dbReference type="GO" id="GO:0016832">
    <property type="term" value="F:aldehyde-lyase activity"/>
    <property type="evidence" value="ECO:0007669"/>
    <property type="project" value="TreeGrafter"/>
</dbReference>
<evidence type="ECO:0000313" key="5">
    <source>
        <dbReference type="EMBL" id="HEB44034.1"/>
    </source>
</evidence>
<keyword evidence="3" id="KW-0456">Lyase</keyword>
<evidence type="ECO:0000256" key="2">
    <source>
        <dbReference type="ARBA" id="ARBA00022723"/>
    </source>
</evidence>
<accession>A0A7C1NZR3</accession>
<evidence type="ECO:0000256" key="1">
    <source>
        <dbReference type="ARBA" id="ARBA00005568"/>
    </source>
</evidence>
<proteinExistence type="inferred from homology"/>
<sequence>MNGAKLRSRLLAGEAVTMYTTHHVSSGLAGRLIELGADCVFVDCEHGSWSFEDVRVTGQIVRSAGGAAIVRPHSHERPVIIRYLNSGADGIMVPMVDTAEQARAIVDAVRYALPSDHGKRLVVAMIETAEAIDRLEDMLVVEGIDVFFIGPGDLSQDMGFPPAPPFGQARPAVVMDKVAVAVEKIRAAGRIAGTLVTTEELPYWLEKGVLYFYIHTDPFLRRGIAGVKQTLSNRSTS</sequence>
<dbReference type="InterPro" id="IPR040442">
    <property type="entry name" value="Pyrv_kinase-like_dom_sf"/>
</dbReference>
<gene>
    <name evidence="5" type="ORF">ENP70_10140</name>
</gene>
<dbReference type="InterPro" id="IPR015813">
    <property type="entry name" value="Pyrv/PenolPyrv_kinase-like_dom"/>
</dbReference>
<dbReference type="InterPro" id="IPR050251">
    <property type="entry name" value="HpcH-HpaI_aldolase"/>
</dbReference>
<dbReference type="GO" id="GO:0005737">
    <property type="term" value="C:cytoplasm"/>
    <property type="evidence" value="ECO:0007669"/>
    <property type="project" value="TreeGrafter"/>
</dbReference>
<name>A0A7C1NZR3_9HYPH</name>
<dbReference type="PANTHER" id="PTHR30502">
    <property type="entry name" value="2-KETO-3-DEOXY-L-RHAMNONATE ALDOLASE"/>
    <property type="match status" value="1"/>
</dbReference>
<dbReference type="EMBL" id="DSKI01000523">
    <property type="protein sequence ID" value="HEB44034.1"/>
    <property type="molecule type" value="Genomic_DNA"/>
</dbReference>
<keyword evidence="2" id="KW-0479">Metal-binding</keyword>
<comment type="similarity">
    <text evidence="1">Belongs to the HpcH/HpaI aldolase family.</text>
</comment>
<dbReference type="PANTHER" id="PTHR30502:SF0">
    <property type="entry name" value="PHOSPHOENOLPYRUVATE CARBOXYLASE FAMILY PROTEIN"/>
    <property type="match status" value="1"/>
</dbReference>
<dbReference type="Gene3D" id="3.20.20.60">
    <property type="entry name" value="Phosphoenolpyruvate-binding domains"/>
    <property type="match status" value="2"/>
</dbReference>
<reference evidence="5" key="1">
    <citation type="journal article" date="2020" name="mSystems">
        <title>Genome- and Community-Level Interaction Insights into Carbon Utilization and Element Cycling Functions of Hydrothermarchaeota in Hydrothermal Sediment.</title>
        <authorList>
            <person name="Zhou Z."/>
            <person name="Liu Y."/>
            <person name="Xu W."/>
            <person name="Pan J."/>
            <person name="Luo Z.H."/>
            <person name="Li M."/>
        </authorList>
    </citation>
    <scope>NUCLEOTIDE SEQUENCE [LARGE SCALE GENOMIC DNA]</scope>
    <source>
        <strain evidence="5">SpSt-243</strain>
    </source>
</reference>
<feature type="domain" description="HpcH/HpaI aldolase/citrate lyase" evidence="4">
    <location>
        <begin position="29"/>
        <end position="194"/>
    </location>
</feature>
<dbReference type="InterPro" id="IPR005000">
    <property type="entry name" value="Aldolase/citrate-lyase_domain"/>
</dbReference>
<dbReference type="SUPFAM" id="SSF51621">
    <property type="entry name" value="Phosphoenolpyruvate/pyruvate domain"/>
    <property type="match status" value="1"/>
</dbReference>
<comment type="caution">
    <text evidence="5">The sequence shown here is derived from an EMBL/GenBank/DDBJ whole genome shotgun (WGS) entry which is preliminary data.</text>
</comment>
<evidence type="ECO:0000259" key="4">
    <source>
        <dbReference type="Pfam" id="PF03328"/>
    </source>
</evidence>
<dbReference type="AlphaFoldDB" id="A0A7C1NZR3"/>
<protein>
    <submittedName>
        <fullName evidence="5">2,4-dihydroxyhept-2-ene-1,7-dioic acid aldolase</fullName>
    </submittedName>
</protein>
<dbReference type="GO" id="GO:0046872">
    <property type="term" value="F:metal ion binding"/>
    <property type="evidence" value="ECO:0007669"/>
    <property type="project" value="UniProtKB-KW"/>
</dbReference>
<evidence type="ECO:0000256" key="3">
    <source>
        <dbReference type="ARBA" id="ARBA00023239"/>
    </source>
</evidence>